<dbReference type="Proteomes" id="UP000178427">
    <property type="component" value="Unassembled WGS sequence"/>
</dbReference>
<dbReference type="InterPro" id="IPR028098">
    <property type="entry name" value="Glyco_trans_4-like_N"/>
</dbReference>
<organism evidence="3 4">
    <name type="scientific">Candidatus Kaiserbacteria bacterium RIFCSPLOWO2_01_FULL_54_20</name>
    <dbReference type="NCBI Taxonomy" id="1798513"/>
    <lineage>
        <taxon>Bacteria</taxon>
        <taxon>Candidatus Kaiseribacteriota</taxon>
    </lineage>
</organism>
<evidence type="ECO:0000259" key="2">
    <source>
        <dbReference type="Pfam" id="PF13439"/>
    </source>
</evidence>
<proteinExistence type="predicted"/>
<name>A0A1F6EJN6_9BACT</name>
<dbReference type="AlphaFoldDB" id="A0A1F6EJN6"/>
<sequence>MKKIKIVICINDFLVGGAQRMLADMMRRLDTERYEPILVTLFFWEGREYFYELVPPSVPVYRLSFGGFWDIGSWLKLYSLLRALDPDIVLSNLFFSNTVLRLLKPLFRYKVVIVEHNTYVKKTKLHQGVDRLLARLTACIVAVSNTVARFTSKQEGIPMEKFRVIQNGVDIAALQAECDRYDPAEVKEELGIGRDAHVLLNIARLTTQKNPRLLIDGFALFASSHPNYVLVIVGGGPKWDALLKAQAKELGIESQVFLMGTRKDVARFYAIADVFVSTSTIEGFGIAHAEALACGVPVLTTKTAGPDEMIEEGINGFFISESTPQAVQEGLERMVAADLPAMRLNAKESAKKYGIDSTTTAYEELFRDVLNV</sequence>
<feature type="domain" description="Glycosyltransferase subfamily 4-like N-terminal" evidence="2">
    <location>
        <begin position="15"/>
        <end position="172"/>
    </location>
</feature>
<dbReference type="GO" id="GO:0016757">
    <property type="term" value="F:glycosyltransferase activity"/>
    <property type="evidence" value="ECO:0007669"/>
    <property type="project" value="InterPro"/>
</dbReference>
<evidence type="ECO:0008006" key="5">
    <source>
        <dbReference type="Google" id="ProtNLM"/>
    </source>
</evidence>
<evidence type="ECO:0000313" key="3">
    <source>
        <dbReference type="EMBL" id="OGG73869.1"/>
    </source>
</evidence>
<dbReference type="Gene3D" id="3.40.50.2000">
    <property type="entry name" value="Glycogen Phosphorylase B"/>
    <property type="match status" value="2"/>
</dbReference>
<evidence type="ECO:0000313" key="4">
    <source>
        <dbReference type="Proteomes" id="UP000178427"/>
    </source>
</evidence>
<accession>A0A1F6EJN6</accession>
<dbReference type="Pfam" id="PF00534">
    <property type="entry name" value="Glycos_transf_1"/>
    <property type="match status" value="1"/>
</dbReference>
<dbReference type="SUPFAM" id="SSF53756">
    <property type="entry name" value="UDP-Glycosyltransferase/glycogen phosphorylase"/>
    <property type="match status" value="1"/>
</dbReference>
<feature type="domain" description="Glycosyl transferase family 1" evidence="1">
    <location>
        <begin position="186"/>
        <end position="352"/>
    </location>
</feature>
<dbReference type="PANTHER" id="PTHR45947:SF3">
    <property type="entry name" value="SULFOQUINOVOSYL TRANSFERASE SQD2"/>
    <property type="match status" value="1"/>
</dbReference>
<dbReference type="STRING" id="1798513.A3A40_02560"/>
<comment type="caution">
    <text evidence="3">The sequence shown here is derived from an EMBL/GenBank/DDBJ whole genome shotgun (WGS) entry which is preliminary data.</text>
</comment>
<protein>
    <recommendedName>
        <fullName evidence="5">Glycosyltransferase subfamily 4-like N-terminal domain-containing protein</fullName>
    </recommendedName>
</protein>
<dbReference type="PANTHER" id="PTHR45947">
    <property type="entry name" value="SULFOQUINOVOSYL TRANSFERASE SQD2"/>
    <property type="match status" value="1"/>
</dbReference>
<dbReference type="InterPro" id="IPR001296">
    <property type="entry name" value="Glyco_trans_1"/>
</dbReference>
<dbReference type="InterPro" id="IPR050194">
    <property type="entry name" value="Glycosyltransferase_grp1"/>
</dbReference>
<dbReference type="EMBL" id="MFMA01000027">
    <property type="protein sequence ID" value="OGG73869.1"/>
    <property type="molecule type" value="Genomic_DNA"/>
</dbReference>
<gene>
    <name evidence="3" type="ORF">A3A40_02560</name>
</gene>
<evidence type="ECO:0000259" key="1">
    <source>
        <dbReference type="Pfam" id="PF00534"/>
    </source>
</evidence>
<dbReference type="Pfam" id="PF13439">
    <property type="entry name" value="Glyco_transf_4"/>
    <property type="match status" value="1"/>
</dbReference>
<reference evidence="3 4" key="1">
    <citation type="journal article" date="2016" name="Nat. Commun.">
        <title>Thousands of microbial genomes shed light on interconnected biogeochemical processes in an aquifer system.</title>
        <authorList>
            <person name="Anantharaman K."/>
            <person name="Brown C.T."/>
            <person name="Hug L.A."/>
            <person name="Sharon I."/>
            <person name="Castelle C.J."/>
            <person name="Probst A.J."/>
            <person name="Thomas B.C."/>
            <person name="Singh A."/>
            <person name="Wilkins M.J."/>
            <person name="Karaoz U."/>
            <person name="Brodie E.L."/>
            <person name="Williams K.H."/>
            <person name="Hubbard S.S."/>
            <person name="Banfield J.F."/>
        </authorList>
    </citation>
    <scope>NUCLEOTIDE SEQUENCE [LARGE SCALE GENOMIC DNA]</scope>
</reference>